<reference evidence="1" key="1">
    <citation type="submission" date="2020-03" db="EMBL/GenBank/DDBJ databases">
        <title>The deep terrestrial virosphere.</title>
        <authorList>
            <person name="Holmfeldt K."/>
            <person name="Nilsson E."/>
            <person name="Simone D."/>
            <person name="Lopez-Fernandez M."/>
            <person name="Wu X."/>
            <person name="de Brujin I."/>
            <person name="Lundin D."/>
            <person name="Andersson A."/>
            <person name="Bertilsson S."/>
            <person name="Dopson M."/>
        </authorList>
    </citation>
    <scope>NUCLEOTIDE SEQUENCE</scope>
    <source>
        <strain evidence="2">MM415A01028</strain>
        <strain evidence="1">MM415B00651</strain>
    </source>
</reference>
<proteinExistence type="predicted"/>
<accession>A0A6M3IZW8</accession>
<organism evidence="1">
    <name type="scientific">viral metagenome</name>
    <dbReference type="NCBI Taxonomy" id="1070528"/>
    <lineage>
        <taxon>unclassified sequences</taxon>
        <taxon>metagenomes</taxon>
        <taxon>organismal metagenomes</taxon>
    </lineage>
</organism>
<sequence>MSPVGINGISAQGKGVNGVQTKQVLSDASEVAAKGVYDATTLSAVDADLAVGNIKSGVTIFGFLGTYAQSLAGDILGSAQTTDLAASTGTAYFTVSINSAVERDIATNTQNYSANSMAVAVAYMLGNVLAVFDVRLYMDGVLVTNQAGAGTAGQILMGTRALSGSKICKLSVYNTDVSARNFILGGFNTGVPVAAGIGIGSIKLV</sequence>
<dbReference type="AlphaFoldDB" id="A0A6M3IZW8"/>
<evidence type="ECO:0000313" key="2">
    <source>
        <dbReference type="EMBL" id="QJA78692.1"/>
    </source>
</evidence>
<dbReference type="EMBL" id="MT141490">
    <property type="protein sequence ID" value="QJA63113.1"/>
    <property type="molecule type" value="Genomic_DNA"/>
</dbReference>
<protein>
    <submittedName>
        <fullName evidence="1">Uncharacterized protein</fullName>
    </submittedName>
</protein>
<name>A0A6M3IZW8_9ZZZZ</name>
<evidence type="ECO:0000313" key="1">
    <source>
        <dbReference type="EMBL" id="QJA63113.1"/>
    </source>
</evidence>
<dbReference type="EMBL" id="MT142349">
    <property type="protein sequence ID" value="QJA78692.1"/>
    <property type="molecule type" value="Genomic_DNA"/>
</dbReference>
<gene>
    <name evidence="2" type="ORF">MM415A01028_0009</name>
    <name evidence="1" type="ORF">MM415B00651_0028</name>
</gene>